<organism evidence="3 4">
    <name type="scientific">Rhizobium aquaticum</name>
    <dbReference type="NCBI Taxonomy" id="1549636"/>
    <lineage>
        <taxon>Bacteria</taxon>
        <taxon>Pseudomonadati</taxon>
        <taxon>Pseudomonadota</taxon>
        <taxon>Alphaproteobacteria</taxon>
        <taxon>Hyphomicrobiales</taxon>
        <taxon>Rhizobiaceae</taxon>
        <taxon>Rhizobium/Agrobacterium group</taxon>
        <taxon>Rhizobium</taxon>
    </lineage>
</organism>
<reference evidence="3 4" key="1">
    <citation type="submission" date="2024-06" db="EMBL/GenBank/DDBJ databases">
        <title>Genomic Encyclopedia of Type Strains, Phase IV (KMG-IV): sequencing the most valuable type-strain genomes for metagenomic binning, comparative biology and taxonomic classification.</title>
        <authorList>
            <person name="Goeker M."/>
        </authorList>
    </citation>
    <scope>NUCLEOTIDE SEQUENCE [LARGE SCALE GENOMIC DNA]</scope>
    <source>
        <strain evidence="3 4">DSM 29780</strain>
    </source>
</reference>
<dbReference type="PROSITE" id="PS51257">
    <property type="entry name" value="PROKAR_LIPOPROTEIN"/>
    <property type="match status" value="1"/>
</dbReference>
<keyword evidence="4" id="KW-1185">Reference proteome</keyword>
<dbReference type="RefSeq" id="WP_354554045.1">
    <property type="nucleotide sequence ID" value="NZ_JBEPMB010000001.1"/>
</dbReference>
<gene>
    <name evidence="3" type="ORF">ABID16_000084</name>
</gene>
<dbReference type="EMBL" id="JBEPMB010000001">
    <property type="protein sequence ID" value="MET3611779.1"/>
    <property type="molecule type" value="Genomic_DNA"/>
</dbReference>
<proteinExistence type="predicted"/>
<evidence type="ECO:0000256" key="2">
    <source>
        <dbReference type="SAM" id="SignalP"/>
    </source>
</evidence>
<evidence type="ECO:0000256" key="1">
    <source>
        <dbReference type="SAM" id="MobiDB-lite"/>
    </source>
</evidence>
<accession>A0ABV2IVS9</accession>
<feature type="signal peptide" evidence="2">
    <location>
        <begin position="1"/>
        <end position="23"/>
    </location>
</feature>
<protein>
    <recommendedName>
        <fullName evidence="5">Lipoprotein</fullName>
    </recommendedName>
</protein>
<evidence type="ECO:0000313" key="4">
    <source>
        <dbReference type="Proteomes" id="UP001549047"/>
    </source>
</evidence>
<evidence type="ECO:0008006" key="5">
    <source>
        <dbReference type="Google" id="ProtNLM"/>
    </source>
</evidence>
<name>A0ABV2IVS9_9HYPH</name>
<keyword evidence="2" id="KW-0732">Signal</keyword>
<evidence type="ECO:0000313" key="3">
    <source>
        <dbReference type="EMBL" id="MET3611779.1"/>
    </source>
</evidence>
<sequence length="123" mass="13164">MKVRNIAGLSALCLLAACQTSYTQMTWEPIIASPPLPVEMALARCQMASSSVDQGYFAMGSAEYVMGAGIGNAIANDMRRNDFVIQCMTMSGWRGVRPGAGPAPHPTRPYKLGGKFPPTPKPM</sequence>
<feature type="region of interest" description="Disordered" evidence="1">
    <location>
        <begin position="98"/>
        <end position="123"/>
    </location>
</feature>
<comment type="caution">
    <text evidence="3">The sequence shown here is derived from an EMBL/GenBank/DDBJ whole genome shotgun (WGS) entry which is preliminary data.</text>
</comment>
<dbReference type="Proteomes" id="UP001549047">
    <property type="component" value="Unassembled WGS sequence"/>
</dbReference>
<feature type="chain" id="PRO_5046357261" description="Lipoprotein" evidence="2">
    <location>
        <begin position="24"/>
        <end position="123"/>
    </location>
</feature>